<evidence type="ECO:0000313" key="7">
    <source>
        <dbReference type="Proteomes" id="UP000007062"/>
    </source>
</evidence>
<organism evidence="6 7">
    <name type="scientific">Anopheles gambiae</name>
    <name type="common">African malaria mosquito</name>
    <dbReference type="NCBI Taxonomy" id="7165"/>
    <lineage>
        <taxon>Eukaryota</taxon>
        <taxon>Metazoa</taxon>
        <taxon>Ecdysozoa</taxon>
        <taxon>Arthropoda</taxon>
        <taxon>Hexapoda</taxon>
        <taxon>Insecta</taxon>
        <taxon>Pterygota</taxon>
        <taxon>Neoptera</taxon>
        <taxon>Endopterygota</taxon>
        <taxon>Diptera</taxon>
        <taxon>Nematocera</taxon>
        <taxon>Culicoidea</taxon>
        <taxon>Culicidae</taxon>
        <taxon>Anophelinae</taxon>
        <taxon>Anopheles</taxon>
    </lineage>
</organism>
<dbReference type="VEuPathDB" id="VectorBase:AGAP009069"/>
<evidence type="ECO:0008006" key="8">
    <source>
        <dbReference type="Google" id="ProtNLM"/>
    </source>
</evidence>
<protein>
    <recommendedName>
        <fullName evidence="8">Transcription factor Ouib</fullName>
    </recommendedName>
</protein>
<reference evidence="6 7" key="2">
    <citation type="journal article" date="2004" name="Trends Parasitol.">
        <title>The Anopheles gambiae genome: an update.</title>
        <authorList>
            <person name="Mongin E."/>
            <person name="Louis C."/>
            <person name="Holt R.A."/>
            <person name="Birney E."/>
            <person name="Collins F.H."/>
        </authorList>
    </citation>
    <scope>NUCLEOTIDE SEQUENCE [LARGE SCALE GENOMIC DNA]</scope>
    <source>
        <strain evidence="6 7">PEST</strain>
    </source>
</reference>
<dbReference type="InParanoid" id="A0A1S4H0T7"/>
<sequence>MLSVCRLCARWGEPFAEMDTILVENLQPNKAIMRMFGFDLSCSPSYPNQVCHECVQSLEYSFVFHQQLVNAETLLRTLLEKGQLEQRLLEKKEAGESLQPAVELLEVIPLSDMPHHSEAGYADPHEPKKTVESLSDGGESLPEENGWPDKSAEKVIEIKIEAIEELEIISSPLEGGETSGVPSQGATHTCDDEESLFLHRKNSSEAALELTNESNRISNAEQKAIRAIVPNKCYVCYKVYANEAELTAHLIEHNELLPFRCRQCSTTDRVFEYRTIRALNKHLESHRYPFDCGECRLRFRKITARNDHFLRMHMSEGVYTCERCGVEFQDARKFRLHMAAHRNMELQRYKCPVCSKAFQSSTLLERHKQIHAAKPLFQCQHCMRGFNSKSNYMQHKMLHLQQNALIHCGETGCRQNFTNYRDWRRHMKAHYPQEAVYWECRDMLPVTLHDTTGYPQPCPEAGCTYVAASLPLMFAHYRVHYKAFRCEQCDGRYSNASALRQHVEIRHEGVRRFECDRCGKRFAYRHKLREHVAVHLGVRSFKCKQCPRKFTSSSNLAAHGSTHASEQAANSSRRCALCATTFVSAAALAHHHQEYQRLGQSGASACERIQARRQEEEGLLRQREMESSSD</sequence>
<evidence type="ECO:0000256" key="2">
    <source>
        <dbReference type="ARBA" id="ARBA00022737"/>
    </source>
</evidence>
<dbReference type="GO" id="GO:0000981">
    <property type="term" value="F:DNA-binding transcription factor activity, RNA polymerase II-specific"/>
    <property type="evidence" value="ECO:0000318"/>
    <property type="project" value="GO_Central"/>
</dbReference>
<evidence type="ECO:0000256" key="4">
    <source>
        <dbReference type="ARBA" id="ARBA00022833"/>
    </source>
</evidence>
<dbReference type="InterPro" id="IPR012934">
    <property type="entry name" value="Znf_AD"/>
</dbReference>
<dbReference type="InterPro" id="IPR036236">
    <property type="entry name" value="Znf_C2H2_sf"/>
</dbReference>
<feature type="compositionally biased region" description="Basic and acidic residues" evidence="5">
    <location>
        <begin position="115"/>
        <end position="131"/>
    </location>
</feature>
<keyword evidence="2" id="KW-0677">Repeat</keyword>
<dbReference type="GO" id="GO:0008270">
    <property type="term" value="F:zinc ion binding"/>
    <property type="evidence" value="ECO:0007669"/>
    <property type="project" value="UniProtKB-UniRule"/>
</dbReference>
<dbReference type="SMART" id="SM00355">
    <property type="entry name" value="ZnF_C2H2"/>
    <property type="match status" value="12"/>
</dbReference>
<accession>A0A1S4H0T7</accession>
<keyword evidence="7" id="KW-1185">Reference proteome</keyword>
<keyword evidence="3" id="KW-0863">Zinc-finger</keyword>
<dbReference type="Pfam" id="PF00096">
    <property type="entry name" value="zf-C2H2"/>
    <property type="match status" value="3"/>
</dbReference>
<name>A0A1S4H0T7_ANOGA</name>
<dbReference type="EnsemblMetazoa" id="AGAP009069-RA">
    <property type="protein sequence ID" value="AGAP009069-PA"/>
    <property type="gene ID" value="AGAP009069"/>
</dbReference>
<dbReference type="VEuPathDB" id="VectorBase:AGAMI1_007475"/>
<proteinExistence type="predicted"/>
<dbReference type="AlphaFoldDB" id="A0A1S4H0T7"/>
<dbReference type="GO" id="GO:0000977">
    <property type="term" value="F:RNA polymerase II transcription regulatory region sequence-specific DNA binding"/>
    <property type="evidence" value="ECO:0000318"/>
    <property type="project" value="GO_Central"/>
</dbReference>
<keyword evidence="4" id="KW-0862">Zinc</keyword>
<keyword evidence="1" id="KW-0479">Metal-binding</keyword>
<dbReference type="SUPFAM" id="SSF57667">
    <property type="entry name" value="beta-beta-alpha zinc fingers"/>
    <property type="match status" value="5"/>
</dbReference>
<dbReference type="PANTHER" id="PTHR24379">
    <property type="entry name" value="KRAB AND ZINC FINGER DOMAIN-CONTAINING"/>
    <property type="match status" value="1"/>
</dbReference>
<evidence type="ECO:0000256" key="5">
    <source>
        <dbReference type="SAM" id="MobiDB-lite"/>
    </source>
</evidence>
<reference evidence="6 7" key="1">
    <citation type="journal article" date="2002" name="Science">
        <title>The genome sequence of the malaria mosquito Anopheles gambiae.</title>
        <authorList>
            <person name="Holt R.A."/>
            <person name="Subramanian G.M."/>
            <person name="Halpern A."/>
            <person name="Sutton G.G."/>
            <person name="Charlab R."/>
            <person name="Nusskern D.R."/>
            <person name="Wincker P."/>
            <person name="Clark A.G."/>
            <person name="Ribeiro J.M."/>
            <person name="Wides R."/>
            <person name="Salzberg S.L."/>
            <person name="Loftus B."/>
            <person name="Yandell M."/>
            <person name="Majoros W.H."/>
            <person name="Rusch D.B."/>
            <person name="Lai Z."/>
            <person name="Kraft C.L."/>
            <person name="Abril J.F."/>
            <person name="Anthouard V."/>
            <person name="Arensburger P."/>
            <person name="Atkinson P.W."/>
            <person name="Baden H."/>
            <person name="de Berardinis V."/>
            <person name="Baldwin D."/>
            <person name="Benes V."/>
            <person name="Biedler J."/>
            <person name="Blass C."/>
            <person name="Bolanos R."/>
            <person name="Boscus D."/>
            <person name="Barnstead M."/>
            <person name="Cai S."/>
            <person name="Center A."/>
            <person name="Chaturverdi K."/>
            <person name="Christophides G.K."/>
            <person name="Chrystal M.A."/>
            <person name="Clamp M."/>
            <person name="Cravchik A."/>
            <person name="Curwen V."/>
            <person name="Dana A."/>
            <person name="Delcher A."/>
            <person name="Dew I."/>
            <person name="Evans C.A."/>
            <person name="Flanigan M."/>
            <person name="Grundschober-Freimoser A."/>
            <person name="Friedli L."/>
            <person name="Gu Z."/>
            <person name="Guan P."/>
            <person name="Guigo R."/>
            <person name="Hillenmeyer M.E."/>
            <person name="Hladun S.L."/>
            <person name="Hogan J.R."/>
            <person name="Hong Y.S."/>
            <person name="Hoover J."/>
            <person name="Jaillon O."/>
            <person name="Ke Z."/>
            <person name="Kodira C."/>
            <person name="Kokoza E."/>
            <person name="Koutsos A."/>
            <person name="Letunic I."/>
            <person name="Levitsky A."/>
            <person name="Liang Y."/>
            <person name="Lin J.J."/>
            <person name="Lobo N.F."/>
            <person name="Lopez J.R."/>
            <person name="Malek J.A."/>
            <person name="McIntosh T.C."/>
            <person name="Meister S."/>
            <person name="Miller J."/>
            <person name="Mobarry C."/>
            <person name="Mongin E."/>
            <person name="Murphy S.D."/>
            <person name="O'Brochta D.A."/>
            <person name="Pfannkoch C."/>
            <person name="Qi R."/>
            <person name="Regier M.A."/>
            <person name="Remington K."/>
            <person name="Shao H."/>
            <person name="Sharakhova M.V."/>
            <person name="Sitter C.D."/>
            <person name="Shetty J."/>
            <person name="Smith T.J."/>
            <person name="Strong R."/>
            <person name="Sun J."/>
            <person name="Thomasova D."/>
            <person name="Ton L.Q."/>
            <person name="Topalis P."/>
            <person name="Tu Z."/>
            <person name="Unger M.F."/>
            <person name="Walenz B."/>
            <person name="Wang A."/>
            <person name="Wang J."/>
            <person name="Wang M."/>
            <person name="Wang X."/>
            <person name="Woodford K.J."/>
            <person name="Wortman J.R."/>
            <person name="Wu M."/>
            <person name="Yao A."/>
            <person name="Zdobnov E.M."/>
            <person name="Zhang H."/>
            <person name="Zhao Q."/>
            <person name="Zhao S."/>
            <person name="Zhu S.C."/>
            <person name="Zhimulev I."/>
            <person name="Coluzzi M."/>
            <person name="della Torre A."/>
            <person name="Roth C.W."/>
            <person name="Louis C."/>
            <person name="Kalush F."/>
            <person name="Mural R.J."/>
            <person name="Myers E.W."/>
            <person name="Adams M.D."/>
            <person name="Smith H.O."/>
            <person name="Broder S."/>
            <person name="Gardner M.J."/>
            <person name="Fraser C.M."/>
            <person name="Birney E."/>
            <person name="Bork P."/>
            <person name="Brey P.T."/>
            <person name="Venter J.C."/>
            <person name="Weissenbach J."/>
            <person name="Kafatos F.C."/>
            <person name="Collins F.H."/>
            <person name="Hoffman S.L."/>
        </authorList>
    </citation>
    <scope>NUCLEOTIDE SEQUENCE [LARGE SCALE GENOMIC DNA]</scope>
    <source>
        <strain evidence="6 7">PEST</strain>
    </source>
</reference>
<dbReference type="GO" id="GO:0005634">
    <property type="term" value="C:nucleus"/>
    <property type="evidence" value="ECO:0000318"/>
    <property type="project" value="GO_Central"/>
</dbReference>
<evidence type="ECO:0000256" key="3">
    <source>
        <dbReference type="ARBA" id="ARBA00022771"/>
    </source>
</evidence>
<feature type="region of interest" description="Disordered" evidence="5">
    <location>
        <begin position="115"/>
        <end position="148"/>
    </location>
</feature>
<dbReference type="Pfam" id="PF07776">
    <property type="entry name" value="zf-AD"/>
    <property type="match status" value="1"/>
</dbReference>
<dbReference type="PANTHER" id="PTHR24379:SF121">
    <property type="entry name" value="C2H2-TYPE DOMAIN-CONTAINING PROTEIN"/>
    <property type="match status" value="1"/>
</dbReference>
<dbReference type="PROSITE" id="PS51915">
    <property type="entry name" value="ZAD"/>
    <property type="match status" value="1"/>
</dbReference>
<dbReference type="PROSITE" id="PS00028">
    <property type="entry name" value="ZINC_FINGER_C2H2_1"/>
    <property type="match status" value="9"/>
</dbReference>
<evidence type="ECO:0000313" key="6">
    <source>
        <dbReference type="EnsemblMetazoa" id="AGAP009069-PA"/>
    </source>
</evidence>
<dbReference type="SMART" id="SM00868">
    <property type="entry name" value="zf-AD"/>
    <property type="match status" value="1"/>
</dbReference>
<dbReference type="FunFam" id="3.30.160.60:FF:001397">
    <property type="entry name" value="Datilografo, isoform A"/>
    <property type="match status" value="1"/>
</dbReference>
<evidence type="ECO:0000256" key="1">
    <source>
        <dbReference type="ARBA" id="ARBA00022723"/>
    </source>
</evidence>
<dbReference type="PROSITE" id="PS50157">
    <property type="entry name" value="ZINC_FINGER_C2H2_2"/>
    <property type="match status" value="6"/>
</dbReference>
<dbReference type="InterPro" id="IPR013087">
    <property type="entry name" value="Znf_C2H2_type"/>
</dbReference>
<dbReference type="FunFam" id="3.30.160.60:FF:000446">
    <property type="entry name" value="Zinc finger protein"/>
    <property type="match status" value="1"/>
</dbReference>
<dbReference type="Gene3D" id="3.30.160.60">
    <property type="entry name" value="Classic Zinc Finger"/>
    <property type="match status" value="7"/>
</dbReference>
<reference evidence="6" key="3">
    <citation type="submission" date="2020-05" db="UniProtKB">
        <authorList>
            <consortium name="EnsemblMetazoa"/>
        </authorList>
    </citation>
    <scope>IDENTIFICATION</scope>
    <source>
        <strain evidence="6">PEST</strain>
    </source>
</reference>
<dbReference type="EMBL" id="AAAB01008984">
    <property type="status" value="NOT_ANNOTATED_CDS"/>
    <property type="molecule type" value="Genomic_DNA"/>
</dbReference>
<dbReference type="GO" id="GO:0006357">
    <property type="term" value="P:regulation of transcription by RNA polymerase II"/>
    <property type="evidence" value="ECO:0000318"/>
    <property type="project" value="GO_Central"/>
</dbReference>
<dbReference type="Proteomes" id="UP000007062">
    <property type="component" value="Chromosome 3R"/>
</dbReference>
<dbReference type="SUPFAM" id="SSF57716">
    <property type="entry name" value="Glucocorticoid receptor-like (DNA-binding domain)"/>
    <property type="match status" value="1"/>
</dbReference>